<dbReference type="EMBL" id="JBGBPQ010000004">
    <property type="protein sequence ID" value="KAL1525355.1"/>
    <property type="molecule type" value="Genomic_DNA"/>
</dbReference>
<evidence type="ECO:0000313" key="4">
    <source>
        <dbReference type="Proteomes" id="UP001515480"/>
    </source>
</evidence>
<comment type="caution">
    <text evidence="3">The sequence shown here is derived from an EMBL/GenBank/DDBJ whole genome shotgun (WGS) entry which is preliminary data.</text>
</comment>
<accession>A0AB34JWS4</accession>
<evidence type="ECO:0000313" key="3">
    <source>
        <dbReference type="EMBL" id="KAL1525357.1"/>
    </source>
</evidence>
<organism evidence="3 4">
    <name type="scientific">Prymnesium parvum</name>
    <name type="common">Toxic golden alga</name>
    <dbReference type="NCBI Taxonomy" id="97485"/>
    <lineage>
        <taxon>Eukaryota</taxon>
        <taxon>Haptista</taxon>
        <taxon>Haptophyta</taxon>
        <taxon>Prymnesiophyceae</taxon>
        <taxon>Prymnesiales</taxon>
        <taxon>Prymnesiaceae</taxon>
        <taxon>Prymnesium</taxon>
    </lineage>
</organism>
<sequence>MAKLEAERAERASWTDAKLDREDEKFSKKHLSSRWGKEPLLPFHMVQWDPMHGLHNEFNALISEAVHEHLKIESPDKEVETVIENTKERINALWKAKNLPKYIQFGRDGKGEHSHALNGPTVKAVLRDPTLIIDTIETMAPVYALMEQGKYQLGQTVQKVKVRTVDSAGSICDAPDNKKKRGARPAMDKDVTQRKKKVRGAAFGAMESDDSDEEGEGGQGGVDETSHARPHPIASGVETDESEVSAPILPDDSRDAERAARKELTW</sequence>
<dbReference type="AlphaFoldDB" id="A0AB34JWS4"/>
<keyword evidence="4" id="KW-1185">Reference proteome</keyword>
<evidence type="ECO:0000256" key="1">
    <source>
        <dbReference type="SAM" id="MobiDB-lite"/>
    </source>
</evidence>
<feature type="region of interest" description="Disordered" evidence="1">
    <location>
        <begin position="1"/>
        <end position="25"/>
    </location>
</feature>
<proteinExistence type="predicted"/>
<gene>
    <name evidence="2" type="ORF">AB1Y20_020215</name>
    <name evidence="3" type="ORF">AB1Y20_020217</name>
</gene>
<feature type="compositionally biased region" description="Basic and acidic residues" evidence="1">
    <location>
        <begin position="251"/>
        <end position="266"/>
    </location>
</feature>
<feature type="region of interest" description="Disordered" evidence="1">
    <location>
        <begin position="169"/>
        <end position="266"/>
    </location>
</feature>
<dbReference type="EMBL" id="JBGBPQ010000004">
    <property type="protein sequence ID" value="KAL1525357.1"/>
    <property type="molecule type" value="Genomic_DNA"/>
</dbReference>
<dbReference type="Proteomes" id="UP001515480">
    <property type="component" value="Unassembled WGS sequence"/>
</dbReference>
<feature type="compositionally biased region" description="Acidic residues" evidence="1">
    <location>
        <begin position="207"/>
        <end position="216"/>
    </location>
</feature>
<name>A0AB34JWS4_PRYPA</name>
<protein>
    <submittedName>
        <fullName evidence="3">Uncharacterized protein</fullName>
    </submittedName>
</protein>
<reference evidence="3 4" key="1">
    <citation type="journal article" date="2024" name="Science">
        <title>Giant polyketide synthase enzymes in the biosynthesis of giant marine polyether toxins.</title>
        <authorList>
            <person name="Fallon T.R."/>
            <person name="Shende V.V."/>
            <person name="Wierzbicki I.H."/>
            <person name="Pendleton A.L."/>
            <person name="Watervoot N.F."/>
            <person name="Auber R.P."/>
            <person name="Gonzalez D.J."/>
            <person name="Wisecaver J.H."/>
            <person name="Moore B.S."/>
        </authorList>
    </citation>
    <scope>NUCLEOTIDE SEQUENCE [LARGE SCALE GENOMIC DNA]</scope>
    <source>
        <strain evidence="3 4">12B1</strain>
    </source>
</reference>
<evidence type="ECO:0000313" key="2">
    <source>
        <dbReference type="EMBL" id="KAL1525355.1"/>
    </source>
</evidence>